<accession>A0A750KPR5</accession>
<reference evidence="1" key="2">
    <citation type="submission" date="2020-02" db="EMBL/GenBank/DDBJ databases">
        <authorList>
            <consortium name="NCBI Pathogen Detection Project"/>
        </authorList>
    </citation>
    <scope>NUCLEOTIDE SEQUENCE</scope>
    <source>
        <strain evidence="1">MA.JE_S09-001881</strain>
    </source>
</reference>
<sequence length="133" mass="14697">MDVFFAIPEWCIYVRTPGMEMSGEPIYGFWATVRFDRIHQQRPPELLLNGEDGLKNGSLPLNKTDTINTLWEDMFRAGLDSSGSPGVIPAPISGVVTGTVSGLGKKMSRMREYFHTAGCHRKSSVADSSNVFL</sequence>
<dbReference type="EMBL" id="DAAVPB010000024">
    <property type="protein sequence ID" value="HAF6370999.1"/>
    <property type="molecule type" value="Genomic_DNA"/>
</dbReference>
<dbReference type="InterPro" id="IPR058915">
    <property type="entry name" value="AcrVA2-like"/>
</dbReference>
<proteinExistence type="predicted"/>
<comment type="caution">
    <text evidence="1">The sequence shown here is derived from an EMBL/GenBank/DDBJ whole genome shotgun (WGS) entry which is preliminary data.</text>
</comment>
<dbReference type="AlphaFoldDB" id="A0A750KPR5"/>
<protein>
    <submittedName>
        <fullName evidence="1">Uncharacterized protein</fullName>
    </submittedName>
</protein>
<evidence type="ECO:0000313" key="1">
    <source>
        <dbReference type="EMBL" id="HAF6370999.1"/>
    </source>
</evidence>
<organism evidence="1">
    <name type="scientific">Salmonella enterica</name>
    <name type="common">Salmonella choleraesuis</name>
    <dbReference type="NCBI Taxonomy" id="28901"/>
    <lineage>
        <taxon>Bacteria</taxon>
        <taxon>Pseudomonadati</taxon>
        <taxon>Pseudomonadota</taxon>
        <taxon>Gammaproteobacteria</taxon>
        <taxon>Enterobacterales</taxon>
        <taxon>Enterobacteriaceae</taxon>
        <taxon>Salmonella</taxon>
    </lineage>
</organism>
<gene>
    <name evidence="1" type="ORF">G8N11_003956</name>
</gene>
<dbReference type="Pfam" id="PF26125">
    <property type="entry name" value="AcrVA2-like"/>
    <property type="match status" value="1"/>
</dbReference>
<reference evidence="1" key="1">
    <citation type="journal article" date="2018" name="Genome Biol.">
        <title>SKESA: strategic k-mer extension for scrupulous assemblies.</title>
        <authorList>
            <person name="Souvorov A."/>
            <person name="Agarwala R."/>
            <person name="Lipman D.J."/>
        </authorList>
    </citation>
    <scope>NUCLEOTIDE SEQUENCE</scope>
    <source>
        <strain evidence="1">MA.JE_S09-001881</strain>
    </source>
</reference>
<name>A0A750KPR5_SALER</name>